<accession>A0A507D7J4</accession>
<dbReference type="PANTHER" id="PTHR47369">
    <property type="entry name" value="BTB/POZ DOMAIN-CONTAINING PROTEIN"/>
    <property type="match status" value="1"/>
</dbReference>
<evidence type="ECO:0000313" key="3">
    <source>
        <dbReference type="Proteomes" id="UP000317494"/>
    </source>
</evidence>
<dbReference type="STRING" id="286115.A0A507D7J4"/>
<feature type="compositionally biased region" description="Low complexity" evidence="1">
    <location>
        <begin position="98"/>
        <end position="108"/>
    </location>
</feature>
<dbReference type="PANTHER" id="PTHR47369:SF2">
    <property type="entry name" value="BTB_POZ DOMAIN-CONTAINING PROTEIN 2"/>
    <property type="match status" value="1"/>
</dbReference>
<evidence type="ECO:0000313" key="2">
    <source>
        <dbReference type="EMBL" id="TPX47444.1"/>
    </source>
</evidence>
<dbReference type="VEuPathDB" id="FungiDB:SeMB42_g03314"/>
<feature type="compositionally biased region" description="Basic residues" evidence="1">
    <location>
        <begin position="32"/>
        <end position="41"/>
    </location>
</feature>
<evidence type="ECO:0000256" key="1">
    <source>
        <dbReference type="SAM" id="MobiDB-lite"/>
    </source>
</evidence>
<gene>
    <name evidence="2" type="ORF">SeMB42_g03314</name>
</gene>
<protein>
    <recommendedName>
        <fullName evidence="4">BTB domain-containing protein</fullName>
    </recommendedName>
</protein>
<name>A0A507D7J4_9FUNG</name>
<keyword evidence="3" id="KW-1185">Reference proteome</keyword>
<organism evidence="2 3">
    <name type="scientific">Synchytrium endobioticum</name>
    <dbReference type="NCBI Taxonomy" id="286115"/>
    <lineage>
        <taxon>Eukaryota</taxon>
        <taxon>Fungi</taxon>
        <taxon>Fungi incertae sedis</taxon>
        <taxon>Chytridiomycota</taxon>
        <taxon>Chytridiomycota incertae sedis</taxon>
        <taxon>Chytridiomycetes</taxon>
        <taxon>Synchytriales</taxon>
        <taxon>Synchytriaceae</taxon>
        <taxon>Synchytrium</taxon>
    </lineage>
</organism>
<dbReference type="EMBL" id="QEAN01000116">
    <property type="protein sequence ID" value="TPX47444.1"/>
    <property type="molecule type" value="Genomic_DNA"/>
</dbReference>
<dbReference type="AlphaFoldDB" id="A0A507D7J4"/>
<comment type="caution">
    <text evidence="2">The sequence shown here is derived from an EMBL/GenBank/DDBJ whole genome shotgun (WGS) entry which is preliminary data.</text>
</comment>
<evidence type="ECO:0008006" key="4">
    <source>
        <dbReference type="Google" id="ProtNLM"/>
    </source>
</evidence>
<proteinExistence type="predicted"/>
<feature type="compositionally biased region" description="Low complexity" evidence="1">
    <location>
        <begin position="1"/>
        <end position="15"/>
    </location>
</feature>
<dbReference type="Proteomes" id="UP000317494">
    <property type="component" value="Unassembled WGS sequence"/>
</dbReference>
<reference evidence="2 3" key="1">
    <citation type="journal article" date="2019" name="Sci. Rep.">
        <title>Comparative genomics of chytrid fungi reveal insights into the obligate biotrophic and pathogenic lifestyle of Synchytrium endobioticum.</title>
        <authorList>
            <person name="van de Vossenberg B.T.L.H."/>
            <person name="Warris S."/>
            <person name="Nguyen H.D.T."/>
            <person name="van Gent-Pelzer M.P.E."/>
            <person name="Joly D.L."/>
            <person name="van de Geest H.C."/>
            <person name="Bonants P.J.M."/>
            <person name="Smith D.S."/>
            <person name="Levesque C.A."/>
            <person name="van der Lee T.A.J."/>
        </authorList>
    </citation>
    <scope>NUCLEOTIDE SEQUENCE [LARGE SCALE GENOMIC DNA]</scope>
    <source>
        <strain evidence="2 3">MB42</strain>
    </source>
</reference>
<sequence length="447" mass="48997">MDDTTGAAAGAAQTTSHGLAHSRHRGDEYRRRSNSKKNRRDRRPDYPNNTIQPDPCPPNTTTIRPPSAPHDLPAAHERPSAVNGGDPKHQPSLPSPSPMSMSMSMPTPTALPHPVNNVPRLPYPPLEICDPTPTSTTTLPNTAIMLHNAPTPSYNDIICTHLHQYGFLQGFFSDLTILVRVAGANSNTQAPNPNADTNTVSFKSHKILAIRSQMLAHLISQAELTTPTSYPLEVTLPVIDSNLTYEGLSAVHLHLQDLAATVTNLIKNDVSRTTVSRYCEFLATADYGPYSTEIREAVFTYLAKGSIGESFDCTNTPINYKNNSFKKTVIWPSRDTEAYIVLVRTFADLPFEWLKRVLESKDFEVPEDMDRYLFAKEVIQRRARASPTHGTSSPIPPPVAGEENVLLAFGTGSVGNISGVKIPHCLVRRLPPENASCGSLATDVYAR</sequence>
<feature type="region of interest" description="Disordered" evidence="1">
    <location>
        <begin position="1"/>
        <end position="110"/>
    </location>
</feature>